<dbReference type="RefSeq" id="WP_206903444.1">
    <property type="nucleotide sequence ID" value="NZ_JAFLVT010000008.1"/>
</dbReference>
<dbReference type="PROSITE" id="PS51257">
    <property type="entry name" value="PROKAR_LIPOPROTEIN"/>
    <property type="match status" value="1"/>
</dbReference>
<keyword evidence="3" id="KW-1185">Reference proteome</keyword>
<comment type="caution">
    <text evidence="2">The sequence shown here is derived from an EMBL/GenBank/DDBJ whole genome shotgun (WGS) entry which is preliminary data.</text>
</comment>
<dbReference type="Proteomes" id="UP000664256">
    <property type="component" value="Unassembled WGS sequence"/>
</dbReference>
<gene>
    <name evidence="2" type="ORF">JZO76_07150</name>
</gene>
<evidence type="ECO:0000256" key="1">
    <source>
        <dbReference type="SAM" id="SignalP"/>
    </source>
</evidence>
<accession>A0ABS3H795</accession>
<proteinExistence type="predicted"/>
<sequence length="162" mass="18519">MKKVALSLLIGILLLTACSSVDTIKYQGVEVEEQHVNNIERVEKKITKLLSSLSEFNNSSDYDDVEVTSDAISLLDEFEKIDTNNDLYDQIETLLISNENEYSVLSSVKRANEEKRPMTSEETDYIFSGIDSYITGFSKLIVYNYDDYKEMEEIINDEIGIE</sequence>
<feature type="chain" id="PRO_5045797933" description="Lipoprotein" evidence="1">
    <location>
        <begin position="22"/>
        <end position="162"/>
    </location>
</feature>
<keyword evidence="1" id="KW-0732">Signal</keyword>
<evidence type="ECO:0000313" key="3">
    <source>
        <dbReference type="Proteomes" id="UP000664256"/>
    </source>
</evidence>
<evidence type="ECO:0000313" key="2">
    <source>
        <dbReference type="EMBL" id="MBO0449316.1"/>
    </source>
</evidence>
<organism evidence="2 3">
    <name type="scientific">Candidatus Enterococcus myersii</name>
    <dbReference type="NCBI Taxonomy" id="2815322"/>
    <lineage>
        <taxon>Bacteria</taxon>
        <taxon>Bacillati</taxon>
        <taxon>Bacillota</taxon>
        <taxon>Bacilli</taxon>
        <taxon>Lactobacillales</taxon>
        <taxon>Enterococcaceae</taxon>
        <taxon>Enterococcus</taxon>
    </lineage>
</organism>
<dbReference type="EMBL" id="JAFLVT010000008">
    <property type="protein sequence ID" value="MBO0449316.1"/>
    <property type="molecule type" value="Genomic_DNA"/>
</dbReference>
<feature type="signal peptide" evidence="1">
    <location>
        <begin position="1"/>
        <end position="21"/>
    </location>
</feature>
<name>A0ABS3H795_9ENTE</name>
<evidence type="ECO:0008006" key="4">
    <source>
        <dbReference type="Google" id="ProtNLM"/>
    </source>
</evidence>
<reference evidence="2 3" key="1">
    <citation type="submission" date="2021-03" db="EMBL/GenBank/DDBJ databases">
        <title>Enterococcal diversity collection.</title>
        <authorList>
            <person name="Gilmore M.S."/>
            <person name="Schwartzman J."/>
            <person name="Van Tyne D."/>
            <person name="Martin M."/>
            <person name="Earl A.M."/>
            <person name="Manson A.L."/>
            <person name="Straub T."/>
            <person name="Salamzade R."/>
            <person name="Saavedra J."/>
            <person name="Lebreton F."/>
            <person name="Prichula J."/>
            <person name="Schaufler K."/>
            <person name="Gaca A."/>
            <person name="Sgardioli B."/>
            <person name="Wagenaar J."/>
            <person name="Strong T."/>
        </authorList>
    </citation>
    <scope>NUCLEOTIDE SEQUENCE [LARGE SCALE GENOMIC DNA]</scope>
    <source>
        <strain evidence="2 3">MJM12</strain>
    </source>
</reference>
<protein>
    <recommendedName>
        <fullName evidence="4">Lipoprotein</fullName>
    </recommendedName>
</protein>